<sequence length="76" mass="9376">MIIRDVDETAFNIDKKFQNQVCTRWNSLFEMLEVAYEYRKPLQMVWNAHNSNMTYRHDDNDWNDIKELIEFLKVFI</sequence>
<comment type="caution">
    <text evidence="1">The sequence shown here is derived from an EMBL/GenBank/DDBJ whole genome shotgun (WGS) entry which is preliminary data.</text>
</comment>
<accession>A0A9J5ZRK5</accession>
<organism evidence="1 2">
    <name type="scientific">Solanum commersonii</name>
    <name type="common">Commerson's wild potato</name>
    <name type="synonym">Commerson's nightshade</name>
    <dbReference type="NCBI Taxonomy" id="4109"/>
    <lineage>
        <taxon>Eukaryota</taxon>
        <taxon>Viridiplantae</taxon>
        <taxon>Streptophyta</taxon>
        <taxon>Embryophyta</taxon>
        <taxon>Tracheophyta</taxon>
        <taxon>Spermatophyta</taxon>
        <taxon>Magnoliopsida</taxon>
        <taxon>eudicotyledons</taxon>
        <taxon>Gunneridae</taxon>
        <taxon>Pentapetalae</taxon>
        <taxon>asterids</taxon>
        <taxon>lamiids</taxon>
        <taxon>Solanales</taxon>
        <taxon>Solanaceae</taxon>
        <taxon>Solanoideae</taxon>
        <taxon>Solaneae</taxon>
        <taxon>Solanum</taxon>
    </lineage>
</organism>
<reference evidence="1 2" key="1">
    <citation type="submission" date="2020-09" db="EMBL/GenBank/DDBJ databases">
        <title>De no assembly of potato wild relative species, Solanum commersonii.</title>
        <authorList>
            <person name="Cho K."/>
        </authorList>
    </citation>
    <scope>NUCLEOTIDE SEQUENCE [LARGE SCALE GENOMIC DNA]</scope>
    <source>
        <strain evidence="1">LZ3.2</strain>
        <tissue evidence="1">Leaf</tissue>
    </source>
</reference>
<dbReference type="Proteomes" id="UP000824120">
    <property type="component" value="Chromosome 3"/>
</dbReference>
<dbReference type="AlphaFoldDB" id="A0A9J5ZRK5"/>
<protein>
    <submittedName>
        <fullName evidence="1">Uncharacterized protein</fullName>
    </submittedName>
</protein>
<name>A0A9J5ZRK5_SOLCO</name>
<keyword evidence="2" id="KW-1185">Reference proteome</keyword>
<dbReference type="EMBL" id="JACXVP010000003">
    <property type="protein sequence ID" value="KAG5614655.1"/>
    <property type="molecule type" value="Genomic_DNA"/>
</dbReference>
<dbReference type="OrthoDB" id="1305095at2759"/>
<evidence type="ECO:0000313" key="2">
    <source>
        <dbReference type="Proteomes" id="UP000824120"/>
    </source>
</evidence>
<gene>
    <name evidence="1" type="ORF">H5410_014479</name>
</gene>
<evidence type="ECO:0000313" key="1">
    <source>
        <dbReference type="EMBL" id="KAG5614655.1"/>
    </source>
</evidence>
<proteinExistence type="predicted"/>